<dbReference type="InterPro" id="IPR001283">
    <property type="entry name" value="CRISP-related"/>
</dbReference>
<dbReference type="EMBL" id="GACK01004517">
    <property type="protein sequence ID" value="JAA60517.1"/>
    <property type="molecule type" value="mRNA"/>
</dbReference>
<feature type="domain" description="SCP" evidence="1">
    <location>
        <begin position="3"/>
        <end position="89"/>
    </location>
</feature>
<dbReference type="InterPro" id="IPR035940">
    <property type="entry name" value="CAP_sf"/>
</dbReference>
<dbReference type="GO" id="GO:0005576">
    <property type="term" value="C:extracellular region"/>
    <property type="evidence" value="ECO:0007669"/>
    <property type="project" value="InterPro"/>
</dbReference>
<reference evidence="2" key="2">
    <citation type="journal article" date="2015" name="J. Proteomics">
        <title>Sexual differences in the sialomes of the zebra tick, Rhipicephalus pulchellus.</title>
        <authorList>
            <person name="Tan A.W."/>
            <person name="Francischetti I.M."/>
            <person name="Slovak M."/>
            <person name="Kini R.M."/>
            <person name="Ribeiro J.M."/>
        </authorList>
    </citation>
    <scope>NUCLEOTIDE SEQUENCE</scope>
    <source>
        <tissue evidence="2">Salivary gland</tissue>
    </source>
</reference>
<dbReference type="SUPFAM" id="SSF55797">
    <property type="entry name" value="PR-1-like"/>
    <property type="match status" value="1"/>
</dbReference>
<dbReference type="PROSITE" id="PS01010">
    <property type="entry name" value="CRISP_2"/>
    <property type="match status" value="1"/>
</dbReference>
<organism evidence="2">
    <name type="scientific">Rhipicephalus pulchellus</name>
    <name type="common">Yellow backed tick</name>
    <name type="synonym">Dermacentor pulchellus</name>
    <dbReference type="NCBI Taxonomy" id="72859"/>
    <lineage>
        <taxon>Eukaryota</taxon>
        <taxon>Metazoa</taxon>
        <taxon>Ecdysozoa</taxon>
        <taxon>Arthropoda</taxon>
        <taxon>Chelicerata</taxon>
        <taxon>Arachnida</taxon>
        <taxon>Acari</taxon>
        <taxon>Parasitiformes</taxon>
        <taxon>Ixodida</taxon>
        <taxon>Ixodoidea</taxon>
        <taxon>Ixodidae</taxon>
        <taxon>Rhipicephalinae</taxon>
        <taxon>Rhipicephalus</taxon>
        <taxon>Rhipicephalus</taxon>
    </lineage>
</organism>
<reference evidence="2" key="1">
    <citation type="submission" date="2012-11" db="EMBL/GenBank/DDBJ databases">
        <authorList>
            <person name="Lucero-Rivera Y.E."/>
            <person name="Tovar-Ramirez D."/>
        </authorList>
    </citation>
    <scope>NUCLEOTIDE SEQUENCE</scope>
    <source>
        <tissue evidence="2">Salivary gland</tissue>
    </source>
</reference>
<name>L7M9H8_RHIPC</name>
<dbReference type="InterPro" id="IPR018244">
    <property type="entry name" value="Allrgn_V5/Tpx1_CS"/>
</dbReference>
<dbReference type="PRINTS" id="PR00837">
    <property type="entry name" value="V5TPXLIKE"/>
</dbReference>
<dbReference type="InterPro" id="IPR014044">
    <property type="entry name" value="CAP_dom"/>
</dbReference>
<evidence type="ECO:0000313" key="2">
    <source>
        <dbReference type="EMBL" id="JAA60517.1"/>
    </source>
</evidence>
<dbReference type="PROSITE" id="PS01009">
    <property type="entry name" value="CRISP_1"/>
    <property type="match status" value="1"/>
</dbReference>
<evidence type="ECO:0000259" key="1">
    <source>
        <dbReference type="SMART" id="SM00198"/>
    </source>
</evidence>
<protein>
    <submittedName>
        <fullName evidence="2">Putative tick salivary antigen-5 protein</fullName>
    </submittedName>
</protein>
<sequence length="304" mass="34316">MFLHYSSSLRLKPTNWASVIKGWFDEYKLFNPNEVDSFRTVQDSGHFTQLIWAKTTHVGCGKARFKIKDEDWYRTLYTCNYGPMGNVVQSRVYQRGEPCSHCPNRTPCSPSVPGLCRLAAMPLARLGPADLVRIYHFPQQRTGLMDHIRVYQFPQQAQKRTLQTFPVAAPPNGPTIPHQTMQVAEPMQKIQQAQLPLDPDALSSMPVNEQPELMFGPGLDTFGDPLQRFSRTADPPPQEHISTANAEKSCKCDEAAMEQMRKKLLSLIPSTHGVVPEIQVKCQCKKVDSPGSTYQVLQRQESSN</sequence>
<accession>L7M9H8</accession>
<proteinExistence type="evidence at transcript level"/>
<dbReference type="SMART" id="SM00198">
    <property type="entry name" value="SCP"/>
    <property type="match status" value="1"/>
</dbReference>
<dbReference type="PANTHER" id="PTHR10334">
    <property type="entry name" value="CYSTEINE-RICH SECRETORY PROTEIN-RELATED"/>
    <property type="match status" value="1"/>
</dbReference>
<dbReference type="PRINTS" id="PR00838">
    <property type="entry name" value="V5ALLERGEN"/>
</dbReference>
<dbReference type="InterPro" id="IPR002413">
    <property type="entry name" value="V5_allergen-like"/>
</dbReference>
<dbReference type="CDD" id="cd05380">
    <property type="entry name" value="CAP_euk"/>
    <property type="match status" value="1"/>
</dbReference>
<dbReference type="Gene3D" id="3.40.33.10">
    <property type="entry name" value="CAP"/>
    <property type="match status" value="1"/>
</dbReference>
<dbReference type="AlphaFoldDB" id="L7M9H8"/>
<dbReference type="Pfam" id="PF00188">
    <property type="entry name" value="CAP"/>
    <property type="match status" value="1"/>
</dbReference>